<comment type="similarity">
    <text evidence="2 10">Belongs to the COG6 family.</text>
</comment>
<dbReference type="Pfam" id="PF06419">
    <property type="entry name" value="COG6_N"/>
    <property type="match status" value="1"/>
</dbReference>
<keyword evidence="6 10" id="KW-0333">Golgi apparatus</keyword>
<dbReference type="AlphaFoldDB" id="T5A889"/>
<comment type="function">
    <text evidence="10">Acts as component of the peripheral membrane COG complex that is involved in intra-Golgi protein trafficking. COG is located at the cis-Golgi, and regulates tethering of retrograde intra-Golgi vesicles and possibly a number of other membrane trafficking events.</text>
</comment>
<evidence type="ECO:0000256" key="1">
    <source>
        <dbReference type="ARBA" id="ARBA00004395"/>
    </source>
</evidence>
<dbReference type="Pfam" id="PF20653">
    <property type="entry name" value="COG6_C"/>
    <property type="match status" value="1"/>
</dbReference>
<evidence type="ECO:0000256" key="5">
    <source>
        <dbReference type="ARBA" id="ARBA00022927"/>
    </source>
</evidence>
<keyword evidence="5 10" id="KW-0653">Protein transport</keyword>
<feature type="region of interest" description="Disordered" evidence="11">
    <location>
        <begin position="1"/>
        <end position="34"/>
    </location>
</feature>
<dbReference type="InterPro" id="IPR010490">
    <property type="entry name" value="COG6"/>
</dbReference>
<gene>
    <name evidence="14" type="ORF">OCS_06311</name>
</gene>
<dbReference type="GO" id="GO:0006891">
    <property type="term" value="P:intra-Golgi vesicle-mediated transport"/>
    <property type="evidence" value="ECO:0007669"/>
    <property type="project" value="UniProtKB-UniRule"/>
</dbReference>
<sequence>MDSKFPSPLGRPPQPGPINTGLPSPQRPLVVGASKASNPLTAKATAILSTSYSDFEFREALSLLDDRGIENNAKTRRQIRLSIHKEVIDSNGAIIDEFGHVAEQLRLIGTTLGRMDAGYDAIKSHIISAHTGTLPVLTEAASLLQRRGEVEMKQRVFTAFRDHFVMSDAEVAALTSTAEPVDERFFQSLARAKRIIQDCEILLGFEKQTLGSDLVEQKSKYIDFGFQRLYKWVQREFKSLNLENPHMNSAIRRALRVLAERPSLFQNCLDYFAEARERILSDAFHIALTGNASSGEEDASLKPIDLAAHDSLRYVGDMLAWIHSAAVNEREALEVLFVAEGEELAKGMKSGRHTEIWCLVADEGDDGEFNALKALNDLVDRDVAGVSRILRQRVEQVIRSNEETITAYKLAALIIFYRVTFQKLLGIGSNLFDCVESLEKEALRQFRALVRDHIAALEVEFQQPPSELGPPWFLSNALTRLEAIMKTFESSLAASEDRECEFTNVLVEAFQPFMSGCENMAMAIEPPSNAIFLINCKLAAAKILKGFDFTRGEAARIREGISSEVGKLVAFQHHFFCGGSGLGPLLERGQGALNDSEKEANKELLERASRQLDKFLPSALIDAIENLKHLQDLTLARDITEAAASQFCEDFQRLENLVEERDRKAREANKSGLRSVFPRTTAEIRVLLL</sequence>
<feature type="domain" description="Conserved oligomeric complex COG6 N-terminal" evidence="12">
    <location>
        <begin position="64"/>
        <end position="177"/>
    </location>
</feature>
<evidence type="ECO:0000313" key="14">
    <source>
        <dbReference type="EMBL" id="EQK97976.1"/>
    </source>
</evidence>
<evidence type="ECO:0000259" key="12">
    <source>
        <dbReference type="Pfam" id="PF06419"/>
    </source>
</evidence>
<evidence type="ECO:0000259" key="13">
    <source>
        <dbReference type="Pfam" id="PF20653"/>
    </source>
</evidence>
<protein>
    <recommendedName>
        <fullName evidence="3 10">Conserved oligomeric Golgi complex subunit 6</fullName>
        <shortName evidence="10">COG complex subunit 6</shortName>
    </recommendedName>
    <alternativeName>
        <fullName evidence="8 10">Component of oligomeric Golgi complex 6</fullName>
    </alternativeName>
</protein>
<evidence type="ECO:0000256" key="6">
    <source>
        <dbReference type="ARBA" id="ARBA00023034"/>
    </source>
</evidence>
<evidence type="ECO:0000313" key="15">
    <source>
        <dbReference type="Proteomes" id="UP000019374"/>
    </source>
</evidence>
<evidence type="ECO:0000256" key="4">
    <source>
        <dbReference type="ARBA" id="ARBA00022448"/>
    </source>
</evidence>
<evidence type="ECO:0000256" key="8">
    <source>
        <dbReference type="ARBA" id="ARBA00031348"/>
    </source>
</evidence>
<dbReference type="HOGENOM" id="CLU_011361_1_0_1"/>
<evidence type="ECO:0000256" key="11">
    <source>
        <dbReference type="SAM" id="MobiDB-lite"/>
    </source>
</evidence>
<reference evidence="14 15" key="1">
    <citation type="journal article" date="2013" name="Chin. Sci. Bull.">
        <title>Genome survey uncovers the secrets of sex and lifestyle in caterpillar fungus.</title>
        <authorList>
            <person name="Hu X."/>
            <person name="Zhang Y."/>
            <person name="Xiao G."/>
            <person name="Zheng P."/>
            <person name="Xia Y."/>
            <person name="Zhang X."/>
            <person name="St Leger R.J."/>
            <person name="Liu X."/>
            <person name="Wang C."/>
        </authorList>
    </citation>
    <scope>NUCLEOTIDE SEQUENCE [LARGE SCALE GENOMIC DNA]</scope>
    <source>
        <strain evidence="15">Co18 / CGMCC 3.14243</strain>
        <tissue evidence="14">Fruit-body</tissue>
    </source>
</reference>
<keyword evidence="4 10" id="KW-0813">Transport</keyword>
<evidence type="ECO:0000256" key="3">
    <source>
        <dbReference type="ARBA" id="ARBA00020973"/>
    </source>
</evidence>
<keyword evidence="7 10" id="KW-0472">Membrane</keyword>
<dbReference type="OrthoDB" id="272987at2759"/>
<comment type="subunit">
    <text evidence="10">Component of the conserved oligomeric Golgi complex.</text>
</comment>
<evidence type="ECO:0000256" key="2">
    <source>
        <dbReference type="ARBA" id="ARBA00011023"/>
    </source>
</evidence>
<dbReference type="GO" id="GO:0017119">
    <property type="term" value="C:Golgi transport complex"/>
    <property type="evidence" value="ECO:0007669"/>
    <property type="project" value="UniProtKB-UniRule"/>
</dbReference>
<organism evidence="14 15">
    <name type="scientific">Ophiocordyceps sinensis (strain Co18 / CGMCC 3.14243)</name>
    <name type="common">Yarsagumba caterpillar fungus</name>
    <name type="synonym">Hirsutella sinensis</name>
    <dbReference type="NCBI Taxonomy" id="911162"/>
    <lineage>
        <taxon>Eukaryota</taxon>
        <taxon>Fungi</taxon>
        <taxon>Dikarya</taxon>
        <taxon>Ascomycota</taxon>
        <taxon>Pezizomycotina</taxon>
        <taxon>Sordariomycetes</taxon>
        <taxon>Hypocreomycetidae</taxon>
        <taxon>Hypocreales</taxon>
        <taxon>Ophiocordycipitaceae</taxon>
        <taxon>Ophiocordyceps</taxon>
    </lineage>
</organism>
<dbReference type="InterPro" id="IPR048368">
    <property type="entry name" value="COG6_N"/>
</dbReference>
<name>T5A889_OPHSC</name>
<dbReference type="Proteomes" id="UP000019374">
    <property type="component" value="Unassembled WGS sequence"/>
</dbReference>
<dbReference type="eggNOG" id="KOG3758">
    <property type="taxonomic scope" value="Eukaryota"/>
</dbReference>
<dbReference type="SMART" id="SM01087">
    <property type="entry name" value="COG6"/>
    <property type="match status" value="1"/>
</dbReference>
<feature type="domain" description="Conserved Oligomeric Golgi complex subunit 6 C-terminal" evidence="13">
    <location>
        <begin position="208"/>
        <end position="688"/>
    </location>
</feature>
<dbReference type="PANTHER" id="PTHR21506:SF0">
    <property type="entry name" value="CONSERVED OLIGOMERIC GOLGI COMPLEX SUBUNIT 6"/>
    <property type="match status" value="1"/>
</dbReference>
<comment type="function">
    <text evidence="9">Acts as a component of the peripheral membrane COG complex that is involved in intra-Golgi protein trafficking. COG is located at the cis-Golgi, and regulates tethering of retrograde intra-Golgi vesicles and possibly a number of other membrane trafficking events.</text>
</comment>
<evidence type="ECO:0000256" key="9">
    <source>
        <dbReference type="ARBA" id="ARBA00043873"/>
    </source>
</evidence>
<proteinExistence type="inferred from homology"/>
<dbReference type="EMBL" id="KE655904">
    <property type="protein sequence ID" value="EQK97976.1"/>
    <property type="molecule type" value="Genomic_DNA"/>
</dbReference>
<dbReference type="InterPro" id="IPR048369">
    <property type="entry name" value="COG6_C"/>
</dbReference>
<evidence type="ECO:0000256" key="10">
    <source>
        <dbReference type="RuleBase" id="RU365075"/>
    </source>
</evidence>
<evidence type="ECO:0000256" key="7">
    <source>
        <dbReference type="ARBA" id="ARBA00023136"/>
    </source>
</evidence>
<dbReference type="GO" id="GO:0015031">
    <property type="term" value="P:protein transport"/>
    <property type="evidence" value="ECO:0007669"/>
    <property type="project" value="UniProtKB-KW"/>
</dbReference>
<accession>T5A889</accession>
<comment type="subcellular location">
    <subcellularLocation>
        <location evidence="1 10">Golgi apparatus membrane</location>
        <topology evidence="1 10">Peripheral membrane protein</topology>
    </subcellularLocation>
</comment>
<dbReference type="PANTHER" id="PTHR21506">
    <property type="entry name" value="COMPONENT OF OLIGOMERIC GOLGI COMPLEX 6"/>
    <property type="match status" value="1"/>
</dbReference>
<dbReference type="GO" id="GO:0000139">
    <property type="term" value="C:Golgi membrane"/>
    <property type="evidence" value="ECO:0007669"/>
    <property type="project" value="UniProtKB-SubCell"/>
</dbReference>